<dbReference type="InterPro" id="IPR010998">
    <property type="entry name" value="Integrase_recombinase_N"/>
</dbReference>
<evidence type="ECO:0000313" key="5">
    <source>
        <dbReference type="EMBL" id="QSG13696.1"/>
    </source>
</evidence>
<reference evidence="5 6" key="1">
    <citation type="submission" date="2020-11" db="EMBL/GenBank/DDBJ databases">
        <title>Carbohydrate-dependent, anaerobic sulfur respiration: A novel catabolism in halophilic archaea.</title>
        <authorList>
            <person name="Sorokin D.Y."/>
            <person name="Messina E."/>
            <person name="Smedile F."/>
            <person name="La Cono V."/>
            <person name="Hallsworth J.E."/>
            <person name="Yakimov M.M."/>
        </authorList>
    </citation>
    <scope>NUCLEOTIDE SEQUENCE [LARGE SCALE GENOMIC DNA]</scope>
    <source>
        <strain evidence="5 6">HSR-Est</strain>
    </source>
</reference>
<dbReference type="InterPro" id="IPR044068">
    <property type="entry name" value="CB"/>
</dbReference>
<dbReference type="GO" id="GO:0003677">
    <property type="term" value="F:DNA binding"/>
    <property type="evidence" value="ECO:0007669"/>
    <property type="project" value="UniProtKB-UniRule"/>
</dbReference>
<accession>A0A897NU63</accession>
<dbReference type="GO" id="GO:0015074">
    <property type="term" value="P:DNA integration"/>
    <property type="evidence" value="ECO:0007669"/>
    <property type="project" value="InterPro"/>
</dbReference>
<dbReference type="Gene3D" id="1.10.443.10">
    <property type="entry name" value="Intergrase catalytic core"/>
    <property type="match status" value="1"/>
</dbReference>
<dbReference type="SUPFAM" id="SSF56349">
    <property type="entry name" value="DNA breaking-rejoining enzymes"/>
    <property type="match status" value="1"/>
</dbReference>
<dbReference type="GeneID" id="68856782"/>
<sequence>MSDALVEALSGVDDSQAVEEILDAFGIETASTDSSHSNQPTLSNLYDRFLRRRQQRSSATRAQYKRTIPVFITFAETHNVDHPGQITTELVDEFVDGLEASFSADATIYTYTKNVRTWLNWLNDRQLCDEAVYNILSKDELGLSPNARDEALPADEATAILEKLRSRRYGTAIHTTTELFWNGGLRLGDGHSLDLCDFYPEENELWIAHRPDTGTRLKNGSEDDDTPGDGERYIELRDEVVEALEHFIKYERPDVTDEYGRQPLFATEYGRACKATLRRWLYKATSCRWQPDGPEKPDCDGSCDPDADVCPLSYYPHAIRRGAIVNHLSGGLRQDLASQRFDVSVSVIKKHYDPRTKHQRKEDRAEAVRKCWGD</sequence>
<keyword evidence="6" id="KW-1185">Reference proteome</keyword>
<dbReference type="InterPro" id="IPR013762">
    <property type="entry name" value="Integrase-like_cat_sf"/>
</dbReference>
<name>A0A897NU63_9EURY</name>
<organism evidence="5 6">
    <name type="scientific">Halapricum desulfuricans</name>
    <dbReference type="NCBI Taxonomy" id="2841257"/>
    <lineage>
        <taxon>Archaea</taxon>
        <taxon>Methanobacteriati</taxon>
        <taxon>Methanobacteriota</taxon>
        <taxon>Stenosarchaea group</taxon>
        <taxon>Halobacteria</taxon>
        <taxon>Halobacteriales</taxon>
        <taxon>Haloarculaceae</taxon>
        <taxon>Halapricum</taxon>
    </lineage>
</organism>
<evidence type="ECO:0000259" key="4">
    <source>
        <dbReference type="PROSITE" id="PS51900"/>
    </source>
</evidence>
<dbReference type="GO" id="GO:0006310">
    <property type="term" value="P:DNA recombination"/>
    <property type="evidence" value="ECO:0007669"/>
    <property type="project" value="UniProtKB-KW"/>
</dbReference>
<evidence type="ECO:0000256" key="1">
    <source>
        <dbReference type="ARBA" id="ARBA00023125"/>
    </source>
</evidence>
<dbReference type="PROSITE" id="PS51900">
    <property type="entry name" value="CB"/>
    <property type="match status" value="1"/>
</dbReference>
<dbReference type="RefSeq" id="WP_229121652.1">
    <property type="nucleotide sequence ID" value="NZ_CP064791.1"/>
</dbReference>
<protein>
    <submittedName>
        <fullName evidence="5">XerD/XerC family integrase</fullName>
    </submittedName>
</protein>
<feature type="domain" description="Core-binding (CB)" evidence="4">
    <location>
        <begin position="40"/>
        <end position="123"/>
    </location>
</feature>
<gene>
    <name evidence="5" type="primary">xerC2</name>
    <name evidence="5" type="ORF">HSEST_0140</name>
</gene>
<evidence type="ECO:0000313" key="6">
    <source>
        <dbReference type="Proteomes" id="UP000663292"/>
    </source>
</evidence>
<dbReference type="InterPro" id="IPR011010">
    <property type="entry name" value="DNA_brk_join_enz"/>
</dbReference>
<evidence type="ECO:0000256" key="3">
    <source>
        <dbReference type="PROSITE-ProRule" id="PRU01248"/>
    </source>
</evidence>
<keyword evidence="2" id="KW-0233">DNA recombination</keyword>
<keyword evidence="1 3" id="KW-0238">DNA-binding</keyword>
<dbReference type="EMBL" id="CP064791">
    <property type="protein sequence ID" value="QSG13696.1"/>
    <property type="molecule type" value="Genomic_DNA"/>
</dbReference>
<evidence type="ECO:0000256" key="2">
    <source>
        <dbReference type="ARBA" id="ARBA00023172"/>
    </source>
</evidence>
<dbReference type="Gene3D" id="1.10.150.130">
    <property type="match status" value="1"/>
</dbReference>
<dbReference type="AlphaFoldDB" id="A0A897NU63"/>
<proteinExistence type="predicted"/>
<dbReference type="Proteomes" id="UP000663292">
    <property type="component" value="Chromosome"/>
</dbReference>